<reference evidence="1 2" key="1">
    <citation type="submission" date="2020-11" db="EMBL/GenBank/DDBJ databases">
        <title>Streptomyces spirodelae sp. nov., isolated from duckweed.</title>
        <authorList>
            <person name="Saimee Y."/>
            <person name="Duangmal K."/>
        </authorList>
    </citation>
    <scope>NUCLEOTIDE SEQUENCE [LARGE SCALE GENOMIC DNA]</scope>
    <source>
        <strain evidence="1 2">S16-07</strain>
    </source>
</reference>
<keyword evidence="2" id="KW-1185">Reference proteome</keyword>
<evidence type="ECO:0000313" key="2">
    <source>
        <dbReference type="Proteomes" id="UP001519064"/>
    </source>
</evidence>
<evidence type="ECO:0000313" key="1">
    <source>
        <dbReference type="EMBL" id="MBO8191590.1"/>
    </source>
</evidence>
<dbReference type="EMBL" id="JADKMA010000026">
    <property type="protein sequence ID" value="MBO8191590.1"/>
    <property type="molecule type" value="Genomic_DNA"/>
</dbReference>
<dbReference type="Proteomes" id="UP001519064">
    <property type="component" value="Unassembled WGS sequence"/>
</dbReference>
<name>A0ABS3X897_9ACTN</name>
<dbReference type="RefSeq" id="WP_209238688.1">
    <property type="nucleotide sequence ID" value="NZ_JADKMA010000026.1"/>
</dbReference>
<protein>
    <submittedName>
        <fullName evidence="1">Uncharacterized protein</fullName>
    </submittedName>
</protein>
<sequence>MGVGTASEELNLWVITRGENGSVGLTYLAPAHPEATLRAAFTAAAAAERAQGREPELDDIALVRSPDELSGLAGPHADYLEPIVRRFVGCR</sequence>
<comment type="caution">
    <text evidence="1">The sequence shown here is derived from an EMBL/GenBank/DDBJ whole genome shotgun (WGS) entry which is preliminary data.</text>
</comment>
<gene>
    <name evidence="1" type="ORF">ITI46_07770</name>
</gene>
<proteinExistence type="predicted"/>
<accession>A0ABS3X897</accession>
<organism evidence="1 2">
    <name type="scientific">Streptomyces oryzae</name>
    <dbReference type="NCBI Taxonomy" id="1434886"/>
    <lineage>
        <taxon>Bacteria</taxon>
        <taxon>Bacillati</taxon>
        <taxon>Actinomycetota</taxon>
        <taxon>Actinomycetes</taxon>
        <taxon>Kitasatosporales</taxon>
        <taxon>Streptomycetaceae</taxon>
        <taxon>Streptomyces</taxon>
    </lineage>
</organism>